<keyword evidence="9" id="KW-0067">ATP-binding</keyword>
<comment type="caution">
    <text evidence="12">The sequence shown here is derived from an EMBL/GenBank/DDBJ whole genome shotgun (WGS) entry which is preliminary data.</text>
</comment>
<feature type="domain" description="Restriction endonuclease type I HsdR N-terminal" evidence="11">
    <location>
        <begin position="4"/>
        <end position="188"/>
    </location>
</feature>
<dbReference type="GO" id="GO:0004519">
    <property type="term" value="F:endonuclease activity"/>
    <property type="evidence" value="ECO:0007669"/>
    <property type="project" value="UniProtKB-KW"/>
</dbReference>
<keyword evidence="13" id="KW-1185">Reference proteome</keyword>
<dbReference type="PANTHER" id="PTHR30195:SF16">
    <property type="entry name" value="TYPE I RESTRICTION ENZYME ENDONUCLEASE SUBUNIT"/>
    <property type="match status" value="1"/>
</dbReference>
<dbReference type="InterPro" id="IPR051268">
    <property type="entry name" value="Type-I_R_enzyme_R_subunit"/>
</dbReference>
<evidence type="ECO:0000313" key="13">
    <source>
        <dbReference type="Proteomes" id="UP001589898"/>
    </source>
</evidence>
<organism evidence="12 13">
    <name type="scientific">Luteimonas padinae</name>
    <dbReference type="NCBI Taxonomy" id="1714359"/>
    <lineage>
        <taxon>Bacteria</taxon>
        <taxon>Pseudomonadati</taxon>
        <taxon>Pseudomonadota</taxon>
        <taxon>Gammaproteobacteria</taxon>
        <taxon>Lysobacterales</taxon>
        <taxon>Lysobacteraceae</taxon>
        <taxon>Luteimonas</taxon>
    </lineage>
</organism>
<evidence type="ECO:0000256" key="5">
    <source>
        <dbReference type="ARBA" id="ARBA00022741"/>
    </source>
</evidence>
<evidence type="ECO:0000256" key="1">
    <source>
        <dbReference type="ARBA" id="ARBA00000851"/>
    </source>
</evidence>
<dbReference type="CDD" id="cd22332">
    <property type="entry name" value="HsdR_N"/>
    <property type="match status" value="1"/>
</dbReference>
<gene>
    <name evidence="12" type="ORF">ACFFFU_05075</name>
</gene>
<evidence type="ECO:0000259" key="11">
    <source>
        <dbReference type="Pfam" id="PF04313"/>
    </source>
</evidence>
<dbReference type="PANTHER" id="PTHR30195">
    <property type="entry name" value="TYPE I SITE-SPECIFIC DEOXYRIBONUCLEASE PROTEIN SUBUNIT M AND R"/>
    <property type="match status" value="1"/>
</dbReference>
<dbReference type="RefSeq" id="WP_229823613.1">
    <property type="nucleotide sequence ID" value="NZ_BMZT01000016.1"/>
</dbReference>
<evidence type="ECO:0000256" key="3">
    <source>
        <dbReference type="ARBA" id="ARBA00012654"/>
    </source>
</evidence>
<evidence type="ECO:0000256" key="9">
    <source>
        <dbReference type="ARBA" id="ARBA00022840"/>
    </source>
</evidence>
<dbReference type="Proteomes" id="UP001589898">
    <property type="component" value="Unassembled WGS sequence"/>
</dbReference>
<protein>
    <recommendedName>
        <fullName evidence="3">type I site-specific deoxyribonuclease</fullName>
        <ecNumber evidence="3">3.1.21.3</ecNumber>
    </recommendedName>
</protein>
<keyword evidence="5" id="KW-0547">Nucleotide-binding</keyword>
<keyword evidence="8" id="KW-0378">Hydrolase</keyword>
<dbReference type="EC" id="3.1.21.3" evidence="3"/>
<keyword evidence="4" id="KW-0540">Nuclease</keyword>
<comment type="similarity">
    <text evidence="2">Belongs to the HsdR family.</text>
</comment>
<keyword evidence="6" id="KW-0680">Restriction system</keyword>
<evidence type="ECO:0000256" key="6">
    <source>
        <dbReference type="ARBA" id="ARBA00022747"/>
    </source>
</evidence>
<evidence type="ECO:0000256" key="4">
    <source>
        <dbReference type="ARBA" id="ARBA00022722"/>
    </source>
</evidence>
<keyword evidence="10" id="KW-0238">DNA-binding</keyword>
<reference evidence="12 13" key="1">
    <citation type="submission" date="2024-09" db="EMBL/GenBank/DDBJ databases">
        <authorList>
            <person name="Sun Q."/>
            <person name="Mori K."/>
        </authorList>
    </citation>
    <scope>NUCLEOTIDE SEQUENCE [LARGE SCALE GENOMIC DNA]</scope>
    <source>
        <strain evidence="12 13">KCTC 52403</strain>
    </source>
</reference>
<proteinExistence type="inferred from homology"/>
<sequence length="270" mass="31261">MRVRESTIEQELIEKLGELKYTLRPDIRDRAALEANFRKHFELLNRVTLTDAEFARLLDEIVTPDVFAAAHTLRHRNAFTRDDGTPLNYTLVNITDWCKNTFEVASQLRINTDYSHHRFDVVLLINGVPVVQIELKTLGINPRRAMEQIVQYKADVGSGYARTLLCFLQLFVVSNRDRTYYFANNNARHFAFDAKEQFLPVYEHAAPDNRKITGLDAFADAFLAKCTLGHMISRYMVLVQGEQKLLMMRPYQIYAVKNIVECIDQNRAAR</sequence>
<accession>A0ABV6SW98</accession>
<evidence type="ECO:0000256" key="2">
    <source>
        <dbReference type="ARBA" id="ARBA00008598"/>
    </source>
</evidence>
<dbReference type="Gene3D" id="3.90.1570.50">
    <property type="match status" value="1"/>
</dbReference>
<keyword evidence="7 12" id="KW-0255">Endonuclease</keyword>
<evidence type="ECO:0000256" key="7">
    <source>
        <dbReference type="ARBA" id="ARBA00022759"/>
    </source>
</evidence>
<comment type="catalytic activity">
    <reaction evidence="1">
        <text>Endonucleolytic cleavage of DNA to give random double-stranded fragments with terminal 5'-phosphates, ATP is simultaneously hydrolyzed.</text>
        <dbReference type="EC" id="3.1.21.3"/>
    </reaction>
</comment>
<evidence type="ECO:0000256" key="10">
    <source>
        <dbReference type="ARBA" id="ARBA00023125"/>
    </source>
</evidence>
<evidence type="ECO:0000256" key="8">
    <source>
        <dbReference type="ARBA" id="ARBA00022801"/>
    </source>
</evidence>
<dbReference type="EMBL" id="JBHLTF010000023">
    <property type="protein sequence ID" value="MFC0717120.1"/>
    <property type="molecule type" value="Genomic_DNA"/>
</dbReference>
<evidence type="ECO:0000313" key="12">
    <source>
        <dbReference type="EMBL" id="MFC0717120.1"/>
    </source>
</evidence>
<dbReference type="Pfam" id="PF04313">
    <property type="entry name" value="HSDR_N"/>
    <property type="match status" value="1"/>
</dbReference>
<name>A0ABV6SW98_9GAMM</name>
<dbReference type="InterPro" id="IPR007409">
    <property type="entry name" value="Restrct_endonuc_type1_HsdR_N"/>
</dbReference>